<evidence type="ECO:0000256" key="1">
    <source>
        <dbReference type="SAM" id="MobiDB-lite"/>
    </source>
</evidence>
<reference evidence="4 5" key="1">
    <citation type="submission" date="2018-08" db="EMBL/GenBank/DDBJ databases">
        <title>Pallidiluteibacterium maritimus gen. nov., sp. nov., isolated from coastal sediment.</title>
        <authorList>
            <person name="Zhou L.Y."/>
        </authorList>
    </citation>
    <scope>NUCLEOTIDE SEQUENCE [LARGE SCALE GENOMIC DNA]</scope>
    <source>
        <strain evidence="4 5">XSD2</strain>
    </source>
</reference>
<evidence type="ECO:0000313" key="4">
    <source>
        <dbReference type="EMBL" id="RIJ47152.1"/>
    </source>
</evidence>
<feature type="domain" description="DUF4412" evidence="3">
    <location>
        <begin position="158"/>
        <end position="296"/>
    </location>
</feature>
<comment type="caution">
    <text evidence="4">The sequence shown here is derived from an EMBL/GenBank/DDBJ whole genome shotgun (WGS) entry which is preliminary data.</text>
</comment>
<dbReference type="OrthoDB" id="1524221at2"/>
<evidence type="ECO:0000259" key="3">
    <source>
        <dbReference type="Pfam" id="PF14371"/>
    </source>
</evidence>
<dbReference type="Pfam" id="PF14371">
    <property type="entry name" value="DUF4412"/>
    <property type="match status" value="1"/>
</dbReference>
<protein>
    <submittedName>
        <fullName evidence="4">DUF4412 domain-containing protein</fullName>
    </submittedName>
</protein>
<name>A0A399SWZ6_9BACT</name>
<evidence type="ECO:0000256" key="2">
    <source>
        <dbReference type="SAM" id="SignalP"/>
    </source>
</evidence>
<dbReference type="Proteomes" id="UP000265926">
    <property type="component" value="Unassembled WGS sequence"/>
</dbReference>
<keyword evidence="5" id="KW-1185">Reference proteome</keyword>
<accession>A0A399SWZ6</accession>
<sequence length="317" mass="35536">MKSLARIVLIILLSFGMAEVAHAQKFLDRLKEKAQQKIEKRVEDKVDQKMDESLDKVEESISSDEEDSSSTEKKQQAFMQNLLKGAGLSGTPVPYNTSYSFPFLIQMHIETYDKSKNKPSTGEFLTMLDPETKSISYEAISGDVSENDNGLFIIDSENGAMIVLNSKEKSGIVYGIGSFFESIGETYLEDEDATEPEEDYLANPNIKKTGKTKTIAGYKCEQYVYNDDETDAEIWLTDELKVSTQDFFSTLFKTSLYANGLLSGGYVMESKSTDKNTGDTSLMTVTKVDKNSNRKITFSDYQITNLGSFTLPQEEKE</sequence>
<organism evidence="4 5">
    <name type="scientific">Maribellus luteus</name>
    <dbReference type="NCBI Taxonomy" id="2305463"/>
    <lineage>
        <taxon>Bacteria</taxon>
        <taxon>Pseudomonadati</taxon>
        <taxon>Bacteroidota</taxon>
        <taxon>Bacteroidia</taxon>
        <taxon>Marinilabiliales</taxon>
        <taxon>Prolixibacteraceae</taxon>
        <taxon>Maribellus</taxon>
    </lineage>
</organism>
<proteinExistence type="predicted"/>
<dbReference type="AlphaFoldDB" id="A0A399SWZ6"/>
<feature type="chain" id="PRO_5017358685" evidence="2">
    <location>
        <begin position="24"/>
        <end position="317"/>
    </location>
</feature>
<feature type="region of interest" description="Disordered" evidence="1">
    <location>
        <begin position="40"/>
        <end position="75"/>
    </location>
</feature>
<dbReference type="EMBL" id="QWGR01000009">
    <property type="protein sequence ID" value="RIJ47152.1"/>
    <property type="molecule type" value="Genomic_DNA"/>
</dbReference>
<feature type="signal peptide" evidence="2">
    <location>
        <begin position="1"/>
        <end position="23"/>
    </location>
</feature>
<dbReference type="RefSeq" id="WP_119438869.1">
    <property type="nucleotide sequence ID" value="NZ_QWGR01000009.1"/>
</dbReference>
<gene>
    <name evidence="4" type="ORF">D1614_15445</name>
</gene>
<feature type="compositionally biased region" description="Basic and acidic residues" evidence="1">
    <location>
        <begin position="40"/>
        <end position="59"/>
    </location>
</feature>
<keyword evidence="2" id="KW-0732">Signal</keyword>
<evidence type="ECO:0000313" key="5">
    <source>
        <dbReference type="Proteomes" id="UP000265926"/>
    </source>
</evidence>
<dbReference type="InterPro" id="IPR025524">
    <property type="entry name" value="DUF4412"/>
</dbReference>